<accession>A0AA38GIN7</accession>
<evidence type="ECO:0000256" key="1">
    <source>
        <dbReference type="SAM" id="MobiDB-lite"/>
    </source>
</evidence>
<evidence type="ECO:0000313" key="3">
    <source>
        <dbReference type="Proteomes" id="UP000824469"/>
    </source>
</evidence>
<dbReference type="Proteomes" id="UP000824469">
    <property type="component" value="Unassembled WGS sequence"/>
</dbReference>
<reference evidence="2 3" key="1">
    <citation type="journal article" date="2021" name="Nat. Plants">
        <title>The Taxus genome provides insights into paclitaxel biosynthesis.</title>
        <authorList>
            <person name="Xiong X."/>
            <person name="Gou J."/>
            <person name="Liao Q."/>
            <person name="Li Y."/>
            <person name="Zhou Q."/>
            <person name="Bi G."/>
            <person name="Li C."/>
            <person name="Du R."/>
            <person name="Wang X."/>
            <person name="Sun T."/>
            <person name="Guo L."/>
            <person name="Liang H."/>
            <person name="Lu P."/>
            <person name="Wu Y."/>
            <person name="Zhang Z."/>
            <person name="Ro D.K."/>
            <person name="Shang Y."/>
            <person name="Huang S."/>
            <person name="Yan J."/>
        </authorList>
    </citation>
    <scope>NUCLEOTIDE SEQUENCE [LARGE SCALE GENOMIC DNA]</scope>
    <source>
        <strain evidence="2">Ta-2019</strain>
    </source>
</reference>
<comment type="caution">
    <text evidence="2">The sequence shown here is derived from an EMBL/GenBank/DDBJ whole genome shotgun (WGS) entry which is preliminary data.</text>
</comment>
<dbReference type="EMBL" id="JAHRHJ020000002">
    <property type="protein sequence ID" value="KAH9324564.1"/>
    <property type="molecule type" value="Genomic_DNA"/>
</dbReference>
<feature type="non-terminal residue" evidence="2">
    <location>
        <position position="60"/>
    </location>
</feature>
<proteinExistence type="predicted"/>
<gene>
    <name evidence="2" type="ORF">KI387_004742</name>
</gene>
<dbReference type="AlphaFoldDB" id="A0AA38GIN7"/>
<name>A0AA38GIN7_TAXCH</name>
<feature type="region of interest" description="Disordered" evidence="1">
    <location>
        <begin position="26"/>
        <end position="45"/>
    </location>
</feature>
<protein>
    <submittedName>
        <fullName evidence="2">Uncharacterized protein</fullName>
    </submittedName>
</protein>
<keyword evidence="3" id="KW-1185">Reference proteome</keyword>
<organism evidence="2 3">
    <name type="scientific">Taxus chinensis</name>
    <name type="common">Chinese yew</name>
    <name type="synonym">Taxus wallichiana var. chinensis</name>
    <dbReference type="NCBI Taxonomy" id="29808"/>
    <lineage>
        <taxon>Eukaryota</taxon>
        <taxon>Viridiplantae</taxon>
        <taxon>Streptophyta</taxon>
        <taxon>Embryophyta</taxon>
        <taxon>Tracheophyta</taxon>
        <taxon>Spermatophyta</taxon>
        <taxon>Pinopsida</taxon>
        <taxon>Pinidae</taxon>
        <taxon>Conifers II</taxon>
        <taxon>Cupressales</taxon>
        <taxon>Taxaceae</taxon>
        <taxon>Taxus</taxon>
    </lineage>
</organism>
<evidence type="ECO:0000313" key="2">
    <source>
        <dbReference type="EMBL" id="KAH9324564.1"/>
    </source>
</evidence>
<sequence>MPRVSSRKEDREARIGRIGRFCPRQSEIAGPQGREKMVGPQTNHSMPLVTRENVQKFKGQ</sequence>